<keyword evidence="4" id="KW-0472">Membrane</keyword>
<sequence>MADEARALDELADQVSRTLEQGRGRRRLAVMFWGLLLLLVAVAAWWWWPEEETTRWQQVALERGDMRLTATATGNLAAKSEVTVGAEISGLITEVNVAENDAVAQGQVLARFDTEELEVALTQAEARHASAVAAVDEALATQEEAVLAERRLASLVARQSVSREALDTARATRKRADARVVTSRAAVLEAEAAVSQARTRLGKSVITSPIDGVVLKRQVEPGNTVAANFQAPELFLLAEDLQVMELHVAVDEADVGLVAAGQPARFGVDAWPNREFEAEVLSVYLYPTIENNVVTYTAVLGVDNTEELLRPGMTATATITTGERHDVLLLPNQALRFSPPAAQDAGGSLMMGPPGMRGGGQAAAGNAVWVLRDGSPLRVPVRTGYTDGQHTELLGGDLAEGDEVLVGVQADAR</sequence>
<dbReference type="InterPro" id="IPR050465">
    <property type="entry name" value="UPF0194_transport"/>
</dbReference>
<dbReference type="Pfam" id="PF25917">
    <property type="entry name" value="BSH_RND"/>
    <property type="match status" value="1"/>
</dbReference>
<dbReference type="RefSeq" id="WP_161432909.1">
    <property type="nucleotide sequence ID" value="NZ_WUTT01000001.1"/>
</dbReference>
<dbReference type="Gene3D" id="2.40.420.20">
    <property type="match status" value="1"/>
</dbReference>
<organism evidence="7 8">
    <name type="scientific">Halomonas alimentaria</name>
    <dbReference type="NCBI Taxonomy" id="147248"/>
    <lineage>
        <taxon>Bacteria</taxon>
        <taxon>Pseudomonadati</taxon>
        <taxon>Pseudomonadota</taxon>
        <taxon>Gammaproteobacteria</taxon>
        <taxon>Oceanospirillales</taxon>
        <taxon>Halomonadaceae</taxon>
        <taxon>Halomonas</taxon>
    </lineage>
</organism>
<dbReference type="InterPro" id="IPR058792">
    <property type="entry name" value="Beta-barrel_RND_2"/>
</dbReference>
<accession>A0A7X4W909</accession>
<evidence type="ECO:0000259" key="6">
    <source>
        <dbReference type="Pfam" id="PF25954"/>
    </source>
</evidence>
<evidence type="ECO:0000313" key="8">
    <source>
        <dbReference type="Proteomes" id="UP000487929"/>
    </source>
</evidence>
<dbReference type="PANTHER" id="PTHR32347">
    <property type="entry name" value="EFFLUX SYSTEM COMPONENT YKNX-RELATED"/>
    <property type="match status" value="1"/>
</dbReference>
<dbReference type="AlphaFoldDB" id="A0A7X4W909"/>
<keyword evidence="8" id="KW-1185">Reference proteome</keyword>
<keyword evidence="4" id="KW-1133">Transmembrane helix</keyword>
<feature type="domain" description="CusB-like beta-barrel" evidence="6">
    <location>
        <begin position="246"/>
        <end position="321"/>
    </location>
</feature>
<feature type="transmembrane region" description="Helical" evidence="4">
    <location>
        <begin position="28"/>
        <end position="48"/>
    </location>
</feature>
<dbReference type="InterPro" id="IPR058625">
    <property type="entry name" value="MdtA-like_BSH"/>
</dbReference>
<proteinExistence type="inferred from homology"/>
<evidence type="ECO:0000313" key="7">
    <source>
        <dbReference type="EMBL" id="NAW35761.1"/>
    </source>
</evidence>
<reference evidence="7 8" key="1">
    <citation type="submission" date="2019-12" db="EMBL/GenBank/DDBJ databases">
        <title>Draft genome sequencing of Halomonas alimentaria DSM 15356.</title>
        <authorList>
            <person name="Pandiyan K."/>
            <person name="Kushwaha P."/>
            <person name="Gowdham M."/>
            <person name="Chakdar H."/>
            <person name="Singh A."/>
            <person name="Kumar M."/>
            <person name="Saxena A.K."/>
        </authorList>
    </citation>
    <scope>NUCLEOTIDE SEQUENCE [LARGE SCALE GENOMIC DNA]</scope>
    <source>
        <strain evidence="7 8">DSM 15356</strain>
    </source>
</reference>
<protein>
    <submittedName>
        <fullName evidence="7">Efflux RND transporter periplasmic adaptor subunit</fullName>
    </submittedName>
</protein>
<dbReference type="InterPro" id="IPR006143">
    <property type="entry name" value="RND_pump_MFP"/>
</dbReference>
<keyword evidence="3" id="KW-0175">Coiled coil</keyword>
<dbReference type="OrthoDB" id="266524at2"/>
<dbReference type="Proteomes" id="UP000487929">
    <property type="component" value="Unassembled WGS sequence"/>
</dbReference>
<dbReference type="GO" id="GO:0030313">
    <property type="term" value="C:cell envelope"/>
    <property type="evidence" value="ECO:0007669"/>
    <property type="project" value="UniProtKB-SubCell"/>
</dbReference>
<evidence type="ECO:0000256" key="2">
    <source>
        <dbReference type="ARBA" id="ARBA00009477"/>
    </source>
</evidence>
<evidence type="ECO:0000259" key="5">
    <source>
        <dbReference type="Pfam" id="PF25917"/>
    </source>
</evidence>
<evidence type="ECO:0000256" key="1">
    <source>
        <dbReference type="ARBA" id="ARBA00004196"/>
    </source>
</evidence>
<name>A0A7X4W909_9GAMM</name>
<dbReference type="SUPFAM" id="SSF111369">
    <property type="entry name" value="HlyD-like secretion proteins"/>
    <property type="match status" value="1"/>
</dbReference>
<gene>
    <name evidence="7" type="ORF">GRB96_15240</name>
</gene>
<comment type="subcellular location">
    <subcellularLocation>
        <location evidence="1">Cell envelope</location>
    </subcellularLocation>
</comment>
<evidence type="ECO:0000256" key="3">
    <source>
        <dbReference type="ARBA" id="ARBA00023054"/>
    </source>
</evidence>
<dbReference type="EMBL" id="WUTT01000001">
    <property type="protein sequence ID" value="NAW35761.1"/>
    <property type="molecule type" value="Genomic_DNA"/>
</dbReference>
<feature type="domain" description="Multidrug resistance protein MdtA-like barrel-sandwich hybrid" evidence="5">
    <location>
        <begin position="81"/>
        <end position="232"/>
    </location>
</feature>
<dbReference type="PANTHER" id="PTHR32347:SF14">
    <property type="entry name" value="EFFLUX SYSTEM COMPONENT YKNX-RELATED"/>
    <property type="match status" value="1"/>
</dbReference>
<evidence type="ECO:0000256" key="4">
    <source>
        <dbReference type="SAM" id="Phobius"/>
    </source>
</evidence>
<dbReference type="Gene3D" id="2.40.30.170">
    <property type="match status" value="1"/>
</dbReference>
<keyword evidence="4" id="KW-0812">Transmembrane</keyword>
<comment type="caution">
    <text evidence="7">The sequence shown here is derived from an EMBL/GenBank/DDBJ whole genome shotgun (WGS) entry which is preliminary data.</text>
</comment>
<dbReference type="NCBIfam" id="TIGR01730">
    <property type="entry name" value="RND_mfp"/>
    <property type="match status" value="1"/>
</dbReference>
<dbReference type="Gene3D" id="2.40.50.100">
    <property type="match status" value="1"/>
</dbReference>
<dbReference type="GO" id="GO:0016020">
    <property type="term" value="C:membrane"/>
    <property type="evidence" value="ECO:0007669"/>
    <property type="project" value="InterPro"/>
</dbReference>
<dbReference type="Pfam" id="PF25954">
    <property type="entry name" value="Beta-barrel_RND_2"/>
    <property type="match status" value="1"/>
</dbReference>
<comment type="similarity">
    <text evidence="2">Belongs to the membrane fusion protein (MFP) (TC 8.A.1) family.</text>
</comment>
<dbReference type="GO" id="GO:0022857">
    <property type="term" value="F:transmembrane transporter activity"/>
    <property type="evidence" value="ECO:0007669"/>
    <property type="project" value="InterPro"/>
</dbReference>